<name>A0A2A3MHI0_9PSED</name>
<reference evidence="3 4" key="1">
    <citation type="submission" date="2017-09" db="EMBL/GenBank/DDBJ databases">
        <title>Pseudomonas abyssi sp. nov. isolated from Abyssopelagic Water.</title>
        <authorList>
            <person name="Wei Y."/>
        </authorList>
    </citation>
    <scope>NUCLEOTIDE SEQUENCE [LARGE SCALE GENOMIC DNA]</scope>
    <source>
        <strain evidence="3 4">MT5</strain>
    </source>
</reference>
<comment type="caution">
    <text evidence="3">The sequence shown here is derived from an EMBL/GenBank/DDBJ whole genome shotgun (WGS) entry which is preliminary data.</text>
</comment>
<dbReference type="GO" id="GO:0006596">
    <property type="term" value="P:polyamine biosynthetic process"/>
    <property type="evidence" value="ECO:0007669"/>
    <property type="project" value="UniProtKB-KW"/>
</dbReference>
<accession>A0A2A3MHI0</accession>
<sequence length="270" mass="30457">MAAWRGYLQQLGWWLAHRLGREPERVLAREHDALGELRVTQAGELRYLYFGEETEQSCALIGNPAWLEYDYTRAMLLAGFWLPQIERALALGLGAGSLVSAVLQHLQPAQMRAVELRPAVVELARRWFALPQVPELQVVVASAEQYMESLTEPVDLLLLDLYLEDGIAGAQLHMDFLQQCHAALRPGGLMVVNQWQQGSSGKPYAVHRLRELFGERYLQVEVVEGNILLFIPQAGELALDRQAMNVWADRLTAQLGYSLRPYIEGLRRAG</sequence>
<dbReference type="RefSeq" id="WP_096004586.1">
    <property type="nucleotide sequence ID" value="NZ_NTMR01000011.1"/>
</dbReference>
<dbReference type="AlphaFoldDB" id="A0A2A3MHI0"/>
<keyword evidence="4" id="KW-1185">Reference proteome</keyword>
<dbReference type="Pfam" id="PF13649">
    <property type="entry name" value="Methyltransf_25"/>
    <property type="match status" value="1"/>
</dbReference>
<dbReference type="PANTHER" id="PTHR43317">
    <property type="entry name" value="THERMOSPERMINE SYNTHASE ACAULIS5"/>
    <property type="match status" value="1"/>
</dbReference>
<dbReference type="Proteomes" id="UP000242313">
    <property type="component" value="Unassembled WGS sequence"/>
</dbReference>
<evidence type="ECO:0000313" key="3">
    <source>
        <dbReference type="EMBL" id="PBK04276.1"/>
    </source>
</evidence>
<organism evidence="3 4">
    <name type="scientific">Pseudomonas abyssi</name>
    <dbReference type="NCBI Taxonomy" id="170540"/>
    <lineage>
        <taxon>Bacteria</taxon>
        <taxon>Pseudomonadati</taxon>
        <taxon>Pseudomonadota</taxon>
        <taxon>Gammaproteobacteria</taxon>
        <taxon>Pseudomonadales</taxon>
        <taxon>Pseudomonadaceae</taxon>
        <taxon>Pseudomonas</taxon>
    </lineage>
</organism>
<dbReference type="CDD" id="cd02440">
    <property type="entry name" value="AdoMet_MTases"/>
    <property type="match status" value="1"/>
</dbReference>
<gene>
    <name evidence="3" type="ORF">CNQ84_09170</name>
</gene>
<dbReference type="EMBL" id="NTMR01000011">
    <property type="protein sequence ID" value="PBK04276.1"/>
    <property type="molecule type" value="Genomic_DNA"/>
</dbReference>
<feature type="domain" description="Methyltransferase" evidence="2">
    <location>
        <begin position="89"/>
        <end position="188"/>
    </location>
</feature>
<keyword evidence="1" id="KW-0620">Polyamine biosynthesis</keyword>
<dbReference type="InterPro" id="IPR041698">
    <property type="entry name" value="Methyltransf_25"/>
</dbReference>
<dbReference type="InterPro" id="IPR029063">
    <property type="entry name" value="SAM-dependent_MTases_sf"/>
</dbReference>
<protein>
    <submittedName>
        <fullName evidence="3">Spermidine synthase</fullName>
    </submittedName>
</protein>
<dbReference type="Gene3D" id="3.40.50.150">
    <property type="entry name" value="Vaccinia Virus protein VP39"/>
    <property type="match status" value="1"/>
</dbReference>
<proteinExistence type="predicted"/>
<evidence type="ECO:0000313" key="4">
    <source>
        <dbReference type="Proteomes" id="UP000242313"/>
    </source>
</evidence>
<evidence type="ECO:0000256" key="1">
    <source>
        <dbReference type="ARBA" id="ARBA00023115"/>
    </source>
</evidence>
<evidence type="ECO:0000259" key="2">
    <source>
        <dbReference type="Pfam" id="PF13649"/>
    </source>
</evidence>
<dbReference type="PANTHER" id="PTHR43317:SF1">
    <property type="entry name" value="THERMOSPERMINE SYNTHASE ACAULIS5"/>
    <property type="match status" value="1"/>
</dbReference>
<dbReference type="SUPFAM" id="SSF53335">
    <property type="entry name" value="S-adenosyl-L-methionine-dependent methyltransferases"/>
    <property type="match status" value="1"/>
</dbReference>